<keyword evidence="6" id="KW-1185">Reference proteome</keyword>
<dbReference type="EMBL" id="BMMD01000031">
    <property type="protein sequence ID" value="GGJ92960.1"/>
    <property type="molecule type" value="Genomic_DNA"/>
</dbReference>
<dbReference type="AlphaFoldDB" id="A0A917UWW3"/>
<sequence length="106" mass="11618">MRAFEQMQESGRNRSIGVPDFLVPHLERLLAETRTVSAVDQIELHPYHRQPATVAFAEEHGISIEAWGPLGQGKYPLLELHEVTDAAAAHGVTPATPTTSIERGIP</sequence>
<keyword evidence="3" id="KW-0560">Oxidoreductase</keyword>
<proteinExistence type="inferred from homology"/>
<accession>A0A917UWW3</accession>
<dbReference type="GO" id="GO:0016616">
    <property type="term" value="F:oxidoreductase activity, acting on the CH-OH group of donors, NAD or NADP as acceptor"/>
    <property type="evidence" value="ECO:0007669"/>
    <property type="project" value="UniProtKB-ARBA"/>
</dbReference>
<evidence type="ECO:0000313" key="5">
    <source>
        <dbReference type="EMBL" id="GGJ92960.1"/>
    </source>
</evidence>
<gene>
    <name evidence="5" type="ORF">GCM10011372_34360</name>
</gene>
<feature type="domain" description="NADP-dependent oxidoreductase" evidence="4">
    <location>
        <begin position="1"/>
        <end position="75"/>
    </location>
</feature>
<dbReference type="RefSeq" id="WP_229662464.1">
    <property type="nucleotide sequence ID" value="NZ_BAABFW010000048.1"/>
</dbReference>
<evidence type="ECO:0000259" key="4">
    <source>
        <dbReference type="Pfam" id="PF00248"/>
    </source>
</evidence>
<dbReference type="SUPFAM" id="SSF51430">
    <property type="entry name" value="NAD(P)-linked oxidoreductase"/>
    <property type="match status" value="1"/>
</dbReference>
<dbReference type="Pfam" id="PF00248">
    <property type="entry name" value="Aldo_ket_red"/>
    <property type="match status" value="1"/>
</dbReference>
<reference evidence="5" key="1">
    <citation type="journal article" date="2014" name="Int. J. Syst. Evol. Microbiol.">
        <title>Complete genome sequence of Corynebacterium casei LMG S-19264T (=DSM 44701T), isolated from a smear-ripened cheese.</title>
        <authorList>
            <consortium name="US DOE Joint Genome Institute (JGI-PGF)"/>
            <person name="Walter F."/>
            <person name="Albersmeier A."/>
            <person name="Kalinowski J."/>
            <person name="Ruckert C."/>
        </authorList>
    </citation>
    <scope>NUCLEOTIDE SEQUENCE</scope>
    <source>
        <strain evidence="5">CGMCC 1.8984</strain>
    </source>
</reference>
<dbReference type="PANTHER" id="PTHR43827">
    <property type="entry name" value="2,5-DIKETO-D-GLUCONIC ACID REDUCTASE"/>
    <property type="match status" value="1"/>
</dbReference>
<evidence type="ECO:0000256" key="1">
    <source>
        <dbReference type="ARBA" id="ARBA00007905"/>
    </source>
</evidence>
<dbReference type="Gene3D" id="3.20.20.100">
    <property type="entry name" value="NADP-dependent oxidoreductase domain"/>
    <property type="match status" value="1"/>
</dbReference>
<dbReference type="PRINTS" id="PR00069">
    <property type="entry name" value="ALDKETRDTASE"/>
</dbReference>
<dbReference type="InterPro" id="IPR023210">
    <property type="entry name" value="NADP_OxRdtase_dom"/>
</dbReference>
<dbReference type="PANTHER" id="PTHR43827:SF3">
    <property type="entry name" value="NADP-DEPENDENT OXIDOREDUCTASE DOMAIN-CONTAINING PROTEIN"/>
    <property type="match status" value="1"/>
</dbReference>
<dbReference type="InterPro" id="IPR020471">
    <property type="entry name" value="AKR"/>
</dbReference>
<reference evidence="5" key="2">
    <citation type="submission" date="2020-09" db="EMBL/GenBank/DDBJ databases">
        <authorList>
            <person name="Sun Q."/>
            <person name="Zhou Y."/>
        </authorList>
    </citation>
    <scope>NUCLEOTIDE SEQUENCE</scope>
    <source>
        <strain evidence="5">CGMCC 1.8984</strain>
    </source>
</reference>
<name>A0A917UWW3_9MICO</name>
<evidence type="ECO:0000256" key="2">
    <source>
        <dbReference type="ARBA" id="ARBA00022857"/>
    </source>
</evidence>
<evidence type="ECO:0000256" key="3">
    <source>
        <dbReference type="ARBA" id="ARBA00023002"/>
    </source>
</evidence>
<dbReference type="Proteomes" id="UP000636956">
    <property type="component" value="Unassembled WGS sequence"/>
</dbReference>
<comment type="similarity">
    <text evidence="1">Belongs to the aldo/keto reductase family.</text>
</comment>
<organism evidence="5 6">
    <name type="scientific">Agromyces bauzanensis</name>
    <dbReference type="NCBI Taxonomy" id="1308924"/>
    <lineage>
        <taxon>Bacteria</taxon>
        <taxon>Bacillati</taxon>
        <taxon>Actinomycetota</taxon>
        <taxon>Actinomycetes</taxon>
        <taxon>Micrococcales</taxon>
        <taxon>Microbacteriaceae</taxon>
        <taxon>Agromyces</taxon>
    </lineage>
</organism>
<evidence type="ECO:0000313" key="6">
    <source>
        <dbReference type="Proteomes" id="UP000636956"/>
    </source>
</evidence>
<protein>
    <recommendedName>
        <fullName evidence="4">NADP-dependent oxidoreductase domain-containing protein</fullName>
    </recommendedName>
</protein>
<keyword evidence="2" id="KW-0521">NADP</keyword>
<comment type="caution">
    <text evidence="5">The sequence shown here is derived from an EMBL/GenBank/DDBJ whole genome shotgun (WGS) entry which is preliminary data.</text>
</comment>
<dbReference type="InterPro" id="IPR036812">
    <property type="entry name" value="NAD(P)_OxRdtase_dom_sf"/>
</dbReference>